<sequence>MLTDSHYATDTAPPELADAMMSRYVGFAGWLRENGFHVTSSDMAGAMDVAQRTGQFDSLLLRWSLRAWLCSRAEEWRRFDELFDAWFLAPNRHALVETRVGGAGKLTTHGDGAARDTSEGTPLSLVGHGADAAQADGKTAEHGMSRETSLMHADFRHLNQPDELFAIDEAIRRFVQRLRGIQMRRERRAASGRAIDMARTIRLSVAHGGVPLELAWRRKQRVRPRIVMLLDVSRSMSLYSFFFLRLARVISARLSDVHCFIFHTQLVGVAQALRDPDPWRSQERLQLLSAGWAGGTRIGDSLDEFNQRHAAALLHSRTAVMIVSDGYDAGDPALLQQALRKMRRRCRYIVWLNPLAGRPGFTPSSVGMAAAMPYLDLMTGASDLVSLERVLPHVLSLLQ</sequence>
<dbReference type="Pfam" id="PF05762">
    <property type="entry name" value="VWA_CoxE"/>
    <property type="match status" value="1"/>
</dbReference>
<dbReference type="PIRSF" id="PIRSF010256">
    <property type="entry name" value="CoxE_vWa"/>
    <property type="match status" value="1"/>
</dbReference>
<dbReference type="PANTHER" id="PTHR39338:SF6">
    <property type="entry name" value="BLL5662 PROTEIN"/>
    <property type="match status" value="1"/>
</dbReference>
<dbReference type="InterPro" id="IPR011195">
    <property type="entry name" value="UCP010256"/>
</dbReference>
<dbReference type="InterPro" id="IPR008912">
    <property type="entry name" value="Uncharacterised_CoxE"/>
</dbReference>
<dbReference type="CDD" id="cd00198">
    <property type="entry name" value="vWFA"/>
    <property type="match status" value="1"/>
</dbReference>
<evidence type="ECO:0000313" key="2">
    <source>
        <dbReference type="Proteomes" id="UP000237381"/>
    </source>
</evidence>
<dbReference type="InterPro" id="IPR036465">
    <property type="entry name" value="vWFA_dom_sf"/>
</dbReference>
<keyword evidence="2" id="KW-1185">Reference proteome</keyword>
<protein>
    <submittedName>
        <fullName evidence="1">Uncharacterized protein with von Willebrand factor type A (VWA) domain</fullName>
    </submittedName>
</protein>
<name>A0A2S4M9R2_9BURK</name>
<dbReference type="OrthoDB" id="9790469at2"/>
<proteinExistence type="predicted"/>
<comment type="caution">
    <text evidence="1">The sequence shown here is derived from an EMBL/GenBank/DDBJ whole genome shotgun (WGS) entry which is preliminary data.</text>
</comment>
<dbReference type="PANTHER" id="PTHR39338">
    <property type="entry name" value="BLL5662 PROTEIN-RELATED"/>
    <property type="match status" value="1"/>
</dbReference>
<dbReference type="EMBL" id="PQGA01000006">
    <property type="protein sequence ID" value="POR51482.1"/>
    <property type="molecule type" value="Genomic_DNA"/>
</dbReference>
<evidence type="ECO:0000313" key="1">
    <source>
        <dbReference type="EMBL" id="POR51482.1"/>
    </source>
</evidence>
<organism evidence="1 2">
    <name type="scientific">Paraburkholderia eburnea</name>
    <dbReference type="NCBI Taxonomy" id="1189126"/>
    <lineage>
        <taxon>Bacteria</taxon>
        <taxon>Pseudomonadati</taxon>
        <taxon>Pseudomonadota</taxon>
        <taxon>Betaproteobacteria</taxon>
        <taxon>Burkholderiales</taxon>
        <taxon>Burkholderiaceae</taxon>
        <taxon>Paraburkholderia</taxon>
    </lineage>
</organism>
<gene>
    <name evidence="1" type="ORF">B0G62_10611</name>
</gene>
<dbReference type="RefSeq" id="WP_103704743.1">
    <property type="nucleotide sequence ID" value="NZ_PQGA01000006.1"/>
</dbReference>
<dbReference type="Proteomes" id="UP000237381">
    <property type="component" value="Unassembled WGS sequence"/>
</dbReference>
<reference evidence="1 2" key="1">
    <citation type="submission" date="2018-01" db="EMBL/GenBank/DDBJ databases">
        <title>Genomic Encyclopedia of Type Strains, Phase III (KMG-III): the genomes of soil and plant-associated and newly described type strains.</title>
        <authorList>
            <person name="Whitman W."/>
        </authorList>
    </citation>
    <scope>NUCLEOTIDE SEQUENCE [LARGE SCALE GENOMIC DNA]</scope>
    <source>
        <strain evidence="1 2">JCM 18070</strain>
    </source>
</reference>
<dbReference type="AlphaFoldDB" id="A0A2S4M9R2"/>
<dbReference type="SUPFAM" id="SSF53300">
    <property type="entry name" value="vWA-like"/>
    <property type="match status" value="1"/>
</dbReference>
<accession>A0A2S4M9R2</accession>